<evidence type="ECO:0000313" key="4">
    <source>
        <dbReference type="EMBL" id="TFY83292.1"/>
    </source>
</evidence>
<dbReference type="InterPro" id="IPR002124">
    <property type="entry name" value="Cyt_c_oxidase_su5b"/>
</dbReference>
<sequence>MFKAALRSARPVALAGRRNVAVPSTALRALSTSAVCRSDAHHASALPIFGPGAKPGAVPTDQEQSTGLDRVQVLGNLQGIEVFDLEPLDASRIGTLADPVKVFSVESDRVVGCTGSPADSHELHWMTVTTEKPKRCPECGSAYIIDQHSHDPVVPEIYAQDALAEPAH</sequence>
<reference evidence="4 5" key="1">
    <citation type="submission" date="2019-02" db="EMBL/GenBank/DDBJ databases">
        <title>Genome sequencing of the rare red list fungi Hericium alpestre (H. flagellum).</title>
        <authorList>
            <person name="Buettner E."/>
            <person name="Kellner H."/>
        </authorList>
    </citation>
    <scope>NUCLEOTIDE SEQUENCE [LARGE SCALE GENOMIC DNA]</scope>
    <source>
        <strain evidence="4 5">DSM 108284</strain>
    </source>
</reference>
<dbReference type="SUPFAM" id="SSF57802">
    <property type="entry name" value="Rubredoxin-like"/>
    <property type="match status" value="1"/>
</dbReference>
<dbReference type="PANTHER" id="PTHR10122:SF0">
    <property type="entry name" value="CYTOCHROME C OXIDASE SUBUNIT 5B, ISOFORM A-RELATED"/>
    <property type="match status" value="1"/>
</dbReference>
<keyword evidence="2 3" id="KW-0862">Zinc</keyword>
<feature type="binding site" evidence="3">
    <location>
        <position position="139"/>
    </location>
    <ligand>
        <name>Zn(2+)</name>
        <dbReference type="ChEBI" id="CHEBI:29105"/>
    </ligand>
</feature>
<dbReference type="EMBL" id="SFCI01000039">
    <property type="protein sequence ID" value="TFY83292.1"/>
    <property type="molecule type" value="Genomic_DNA"/>
</dbReference>
<dbReference type="GO" id="GO:0046872">
    <property type="term" value="F:metal ion binding"/>
    <property type="evidence" value="ECO:0007669"/>
    <property type="project" value="UniProtKB-KW"/>
</dbReference>
<feature type="binding site" evidence="3">
    <location>
        <position position="113"/>
    </location>
    <ligand>
        <name>Zn(2+)</name>
        <dbReference type="ChEBI" id="CHEBI:29105"/>
    </ligand>
</feature>
<dbReference type="GO" id="GO:0045277">
    <property type="term" value="C:respiratory chain complex IV"/>
    <property type="evidence" value="ECO:0007669"/>
    <property type="project" value="InterPro"/>
</dbReference>
<dbReference type="InterPro" id="IPR036972">
    <property type="entry name" value="Cyt_c_oxidase_su5b_sf"/>
</dbReference>
<dbReference type="AlphaFoldDB" id="A0A4Z0A8A3"/>
<dbReference type="CDD" id="cd00924">
    <property type="entry name" value="Cyt_c_Oxidase_Vb"/>
    <property type="match status" value="1"/>
</dbReference>
<proteinExistence type="predicted"/>
<dbReference type="Gene3D" id="2.60.11.10">
    <property type="entry name" value="Cytochrome c oxidase, subunit Vb"/>
    <property type="match status" value="1"/>
</dbReference>
<evidence type="ECO:0000256" key="3">
    <source>
        <dbReference type="PIRSR" id="PIRSR602124-2"/>
    </source>
</evidence>
<organism evidence="4 5">
    <name type="scientific">Hericium alpestre</name>
    <dbReference type="NCBI Taxonomy" id="135208"/>
    <lineage>
        <taxon>Eukaryota</taxon>
        <taxon>Fungi</taxon>
        <taxon>Dikarya</taxon>
        <taxon>Basidiomycota</taxon>
        <taxon>Agaricomycotina</taxon>
        <taxon>Agaricomycetes</taxon>
        <taxon>Russulales</taxon>
        <taxon>Hericiaceae</taxon>
        <taxon>Hericium</taxon>
    </lineage>
</organism>
<feature type="binding site" evidence="3">
    <location>
        <position position="121"/>
    </location>
    <ligand>
        <name>Zn(2+)</name>
        <dbReference type="ChEBI" id="CHEBI:29105"/>
    </ligand>
</feature>
<name>A0A4Z0A8A3_9AGAM</name>
<evidence type="ECO:0000313" key="5">
    <source>
        <dbReference type="Proteomes" id="UP000298061"/>
    </source>
</evidence>
<evidence type="ECO:0000256" key="1">
    <source>
        <dbReference type="ARBA" id="ARBA00022723"/>
    </source>
</evidence>
<gene>
    <name evidence="4" type="ORF">EWM64_g722</name>
</gene>
<dbReference type="GO" id="GO:0006123">
    <property type="term" value="P:mitochondrial electron transport, cytochrome c to oxygen"/>
    <property type="evidence" value="ECO:0007669"/>
    <property type="project" value="InterPro"/>
</dbReference>
<keyword evidence="1 3" id="KW-0479">Metal-binding</keyword>
<accession>A0A4Z0A8A3</accession>
<feature type="binding site" evidence="3">
    <location>
        <position position="136"/>
    </location>
    <ligand>
        <name>Zn(2+)</name>
        <dbReference type="ChEBI" id="CHEBI:29105"/>
    </ligand>
</feature>
<dbReference type="PROSITE" id="PS51359">
    <property type="entry name" value="COX5B_2"/>
    <property type="match status" value="1"/>
</dbReference>
<evidence type="ECO:0000256" key="2">
    <source>
        <dbReference type="ARBA" id="ARBA00022833"/>
    </source>
</evidence>
<dbReference type="Proteomes" id="UP000298061">
    <property type="component" value="Unassembled WGS sequence"/>
</dbReference>
<comment type="caution">
    <text evidence="4">The sequence shown here is derived from an EMBL/GenBank/DDBJ whole genome shotgun (WGS) entry which is preliminary data.</text>
</comment>
<dbReference type="Pfam" id="PF01215">
    <property type="entry name" value="COX5B"/>
    <property type="match status" value="1"/>
</dbReference>
<protein>
    <submittedName>
        <fullName evidence="4">Uncharacterized protein</fullName>
    </submittedName>
</protein>
<dbReference type="GO" id="GO:0005740">
    <property type="term" value="C:mitochondrial envelope"/>
    <property type="evidence" value="ECO:0007669"/>
    <property type="project" value="InterPro"/>
</dbReference>
<dbReference type="STRING" id="135208.A0A4Z0A8A3"/>
<dbReference type="PANTHER" id="PTHR10122">
    <property type="entry name" value="CYTOCHROME C OXIDASE SUBUNIT 5B, MITOCHONDRIAL"/>
    <property type="match status" value="1"/>
</dbReference>
<keyword evidence="5" id="KW-1185">Reference proteome</keyword>
<dbReference type="OrthoDB" id="10249250at2759"/>